<dbReference type="EMBL" id="JABBNU010000003">
    <property type="protein sequence ID" value="NMM47918.1"/>
    <property type="molecule type" value="Genomic_DNA"/>
</dbReference>
<accession>A0A848IXM2</accession>
<dbReference type="AlphaFoldDB" id="A0A848IXM2"/>
<reference evidence="2 3" key="1">
    <citation type="submission" date="2020-04" db="EMBL/GenBank/DDBJ databases">
        <title>Flammeovirgaceae bacterium KN852 isolated from deep sea.</title>
        <authorList>
            <person name="Zhang D.-C."/>
        </authorList>
    </citation>
    <scope>NUCLEOTIDE SEQUENCE [LARGE SCALE GENOMIC DNA]</scope>
    <source>
        <strain evidence="2 3">KN852</strain>
    </source>
</reference>
<feature type="transmembrane region" description="Helical" evidence="1">
    <location>
        <begin position="95"/>
        <end position="113"/>
    </location>
</feature>
<proteinExistence type="predicted"/>
<dbReference type="RefSeq" id="WP_169678921.1">
    <property type="nucleotide sequence ID" value="NZ_JABBNU010000003.1"/>
</dbReference>
<sequence length="121" mass="13443">MKDQTDLEIKLRKILSWTAVFGTLIFALVFFGRIAFLAVDENYWKGIGLKHFPTIVGLPAAAIAAIVIVLALRTVAGPLEFKFFGLEFKGASGPTAFWVVCFLAITLAIRITWDLSFDFEN</sequence>
<organism evidence="2 3">
    <name type="scientific">Marinigracilibium pacificum</name>
    <dbReference type="NCBI Taxonomy" id="2729599"/>
    <lineage>
        <taxon>Bacteria</taxon>
        <taxon>Pseudomonadati</taxon>
        <taxon>Bacteroidota</taxon>
        <taxon>Cytophagia</taxon>
        <taxon>Cytophagales</taxon>
        <taxon>Flammeovirgaceae</taxon>
        <taxon>Marinigracilibium</taxon>
    </lineage>
</organism>
<comment type="caution">
    <text evidence="2">The sequence shown here is derived from an EMBL/GenBank/DDBJ whole genome shotgun (WGS) entry which is preliminary data.</text>
</comment>
<name>A0A848IXM2_9BACT</name>
<keyword evidence="1" id="KW-0472">Membrane</keyword>
<evidence type="ECO:0000256" key="1">
    <source>
        <dbReference type="SAM" id="Phobius"/>
    </source>
</evidence>
<feature type="transmembrane region" description="Helical" evidence="1">
    <location>
        <begin position="51"/>
        <end position="75"/>
    </location>
</feature>
<evidence type="ECO:0000313" key="3">
    <source>
        <dbReference type="Proteomes" id="UP000559010"/>
    </source>
</evidence>
<feature type="transmembrane region" description="Helical" evidence="1">
    <location>
        <begin position="14"/>
        <end position="39"/>
    </location>
</feature>
<keyword evidence="3" id="KW-1185">Reference proteome</keyword>
<keyword evidence="1" id="KW-1133">Transmembrane helix</keyword>
<protein>
    <submittedName>
        <fullName evidence="2">Uncharacterized protein</fullName>
    </submittedName>
</protein>
<gene>
    <name evidence="2" type="ORF">HH304_05860</name>
</gene>
<evidence type="ECO:0000313" key="2">
    <source>
        <dbReference type="EMBL" id="NMM47918.1"/>
    </source>
</evidence>
<dbReference type="Proteomes" id="UP000559010">
    <property type="component" value="Unassembled WGS sequence"/>
</dbReference>
<keyword evidence="1" id="KW-0812">Transmembrane</keyword>